<dbReference type="Proteomes" id="UP000507222">
    <property type="component" value="Unassembled WGS sequence"/>
</dbReference>
<gene>
    <name evidence="2" type="ORF">CURHAP_LOCUS27143</name>
</gene>
<evidence type="ECO:0000256" key="1">
    <source>
        <dbReference type="SAM" id="MobiDB-lite"/>
    </source>
</evidence>
<dbReference type="AlphaFoldDB" id="A0A6J5ULN9"/>
<evidence type="ECO:0000313" key="2">
    <source>
        <dbReference type="EMBL" id="CAB4277430.1"/>
    </source>
</evidence>
<dbReference type="EMBL" id="CAEKDK010000004">
    <property type="protein sequence ID" value="CAB4277430.1"/>
    <property type="molecule type" value="Genomic_DNA"/>
</dbReference>
<reference evidence="2 3" key="1">
    <citation type="submission" date="2020-05" db="EMBL/GenBank/DDBJ databases">
        <authorList>
            <person name="Campoy J."/>
            <person name="Schneeberger K."/>
            <person name="Spophaly S."/>
        </authorList>
    </citation>
    <scope>NUCLEOTIDE SEQUENCE [LARGE SCALE GENOMIC DNA]</scope>
    <source>
        <strain evidence="2">PruArmRojPasFocal</strain>
    </source>
</reference>
<name>A0A6J5ULN9_PRUAR</name>
<feature type="compositionally biased region" description="Basic residues" evidence="1">
    <location>
        <begin position="106"/>
        <end position="116"/>
    </location>
</feature>
<protein>
    <submittedName>
        <fullName evidence="2">Uncharacterized protein</fullName>
    </submittedName>
</protein>
<accession>A0A6J5ULN9</accession>
<sequence length="125" mass="14111">MLDKHITDVEILSKTSLSSESGVVCLYRCCPTCLDTLRSLTQKILIHKWGSNRSLWTAEDVHDIVASVSVDLLAAIRRMNVSGGSSNLLDDKMRDGNNERGMQMPHHQREHPNKRKCFPEYSSQA</sequence>
<feature type="region of interest" description="Disordered" evidence="1">
    <location>
        <begin position="83"/>
        <end position="125"/>
    </location>
</feature>
<feature type="compositionally biased region" description="Basic and acidic residues" evidence="1">
    <location>
        <begin position="89"/>
        <end position="98"/>
    </location>
</feature>
<proteinExistence type="predicted"/>
<organism evidence="2 3">
    <name type="scientific">Prunus armeniaca</name>
    <name type="common">Apricot</name>
    <name type="synonym">Armeniaca vulgaris</name>
    <dbReference type="NCBI Taxonomy" id="36596"/>
    <lineage>
        <taxon>Eukaryota</taxon>
        <taxon>Viridiplantae</taxon>
        <taxon>Streptophyta</taxon>
        <taxon>Embryophyta</taxon>
        <taxon>Tracheophyta</taxon>
        <taxon>Spermatophyta</taxon>
        <taxon>Magnoliopsida</taxon>
        <taxon>eudicotyledons</taxon>
        <taxon>Gunneridae</taxon>
        <taxon>Pentapetalae</taxon>
        <taxon>rosids</taxon>
        <taxon>fabids</taxon>
        <taxon>Rosales</taxon>
        <taxon>Rosaceae</taxon>
        <taxon>Amygdaloideae</taxon>
        <taxon>Amygdaleae</taxon>
        <taxon>Prunus</taxon>
    </lineage>
</organism>
<evidence type="ECO:0000313" key="3">
    <source>
        <dbReference type="Proteomes" id="UP000507222"/>
    </source>
</evidence>